<feature type="domain" description="Baseplate J-like central" evidence="1">
    <location>
        <begin position="137"/>
        <end position="209"/>
    </location>
</feature>
<proteinExistence type="predicted"/>
<evidence type="ECO:0000313" key="4">
    <source>
        <dbReference type="Proteomes" id="UP000253772"/>
    </source>
</evidence>
<gene>
    <name evidence="3" type="ORF">DDF84_010270</name>
</gene>
<sequence length="304" mass="33183">MTTPIDLSRLPAPDVVETLDYETVLARRKARYIGLFPPSQQPDVVRALELESEPALKLLQENAYLELVLRQRINDAARARMLAYAKGKDLEHVAANYNVKRLEVVPADPSTVPPTPAVMEEDDSLTERTQLAFEGLSTAGPREGYKFHARSADGRIADVSATSPEPCEVVLTVLGIEGDGSVGQDVLANVAAALSDEDVRPLADRVAIQSARITRYAIDATVYTKTTGPERELVLAESRRRADAYRKASRRLGRDIDRSAINNALFAEGVSRVELRQPAEDVELDETQAAFCTGVSIVDGGARE</sequence>
<dbReference type="AlphaFoldDB" id="A0A482ISR2"/>
<dbReference type="Pfam" id="PF26079">
    <property type="entry name" value="Baseplate_J_C"/>
    <property type="match status" value="1"/>
</dbReference>
<dbReference type="InterPro" id="IPR052726">
    <property type="entry name" value="Phage_Baseplate_Hub"/>
</dbReference>
<dbReference type="PIRSF" id="PIRSF020481">
    <property type="entry name" value="BAP"/>
    <property type="match status" value="1"/>
</dbReference>
<dbReference type="PANTHER" id="PTHR35862:SF1">
    <property type="entry name" value="FELS-2 PROPHAGE PROTEIN"/>
    <property type="match status" value="1"/>
</dbReference>
<evidence type="ECO:0000313" key="3">
    <source>
        <dbReference type="EMBL" id="QBP10114.1"/>
    </source>
</evidence>
<dbReference type="EMBL" id="CP037900">
    <property type="protein sequence ID" value="QBP10114.1"/>
    <property type="molecule type" value="Genomic_DNA"/>
</dbReference>
<dbReference type="Proteomes" id="UP000253772">
    <property type="component" value="Chromosome c1"/>
</dbReference>
<dbReference type="InterPro" id="IPR058530">
    <property type="entry name" value="Baseplate_J-like_C"/>
</dbReference>
<evidence type="ECO:0000259" key="1">
    <source>
        <dbReference type="Pfam" id="PF26078"/>
    </source>
</evidence>
<name>A0A482ISR2_9BURK</name>
<reference evidence="3 4" key="1">
    <citation type="submission" date="2019-03" db="EMBL/GenBank/DDBJ databases">
        <title>Comparative insights into the high quality Complete genome sequence of highly metal resistant Cupriavidus metallidurans strain BS1 isolated from a gold-copper mine.</title>
        <authorList>
            <person name="Mazhar H.S."/>
            <person name="Rensing C."/>
        </authorList>
    </citation>
    <scope>NUCLEOTIDE SEQUENCE [LARGE SCALE GENOMIC DNA]</scope>
    <source>
        <strain evidence="3 4">BS1</strain>
    </source>
</reference>
<organism evidence="3 4">
    <name type="scientific">Cupriavidus metallidurans</name>
    <dbReference type="NCBI Taxonomy" id="119219"/>
    <lineage>
        <taxon>Bacteria</taxon>
        <taxon>Pseudomonadati</taxon>
        <taxon>Pseudomonadota</taxon>
        <taxon>Betaproteobacteria</taxon>
        <taxon>Burkholderiales</taxon>
        <taxon>Burkholderiaceae</taxon>
        <taxon>Cupriavidus</taxon>
    </lineage>
</organism>
<dbReference type="InterPro" id="IPR014507">
    <property type="entry name" value="Baseplate_assembly_J_pred"/>
</dbReference>
<feature type="domain" description="Baseplate J-like C-terminal" evidence="2">
    <location>
        <begin position="216"/>
        <end position="297"/>
    </location>
</feature>
<evidence type="ECO:0000259" key="2">
    <source>
        <dbReference type="Pfam" id="PF26079"/>
    </source>
</evidence>
<dbReference type="RefSeq" id="WP_111733432.1">
    <property type="nucleotide sequence ID" value="NZ_CP037900.1"/>
</dbReference>
<dbReference type="InterPro" id="IPR058531">
    <property type="entry name" value="Baseplate_J_M"/>
</dbReference>
<accession>A0A482ISR2</accession>
<protein>
    <submittedName>
        <fullName evidence="3">Baseplate assembly protein</fullName>
    </submittedName>
</protein>
<dbReference type="OrthoDB" id="9793802at2"/>
<dbReference type="Pfam" id="PF26078">
    <property type="entry name" value="Baseplate_J_M"/>
    <property type="match status" value="1"/>
</dbReference>
<dbReference type="PANTHER" id="PTHR35862">
    <property type="entry name" value="FELS-2 PROPHAGE PROTEIN"/>
    <property type="match status" value="1"/>
</dbReference>